<proteinExistence type="predicted"/>
<reference evidence="2" key="1">
    <citation type="journal article" date="2021" name="PeerJ">
        <title>Extensive microbial diversity within the chicken gut microbiome revealed by metagenomics and culture.</title>
        <authorList>
            <person name="Gilroy R."/>
            <person name="Ravi A."/>
            <person name="Getino M."/>
            <person name="Pursley I."/>
            <person name="Horton D.L."/>
            <person name="Alikhan N.F."/>
            <person name="Baker D."/>
            <person name="Gharbi K."/>
            <person name="Hall N."/>
            <person name="Watson M."/>
            <person name="Adriaenssens E.M."/>
            <person name="Foster-Nyarko E."/>
            <person name="Jarju S."/>
            <person name="Secka A."/>
            <person name="Antonio M."/>
            <person name="Oren A."/>
            <person name="Chaudhuri R.R."/>
            <person name="La Ragione R."/>
            <person name="Hildebrand F."/>
            <person name="Pallen M.J."/>
        </authorList>
    </citation>
    <scope>NUCLEOTIDE SEQUENCE</scope>
    <source>
        <strain evidence="2">CHK192-2623</strain>
    </source>
</reference>
<protein>
    <submittedName>
        <fullName evidence="2">BppU family phage baseplate upper protein</fullName>
    </submittedName>
</protein>
<feature type="domain" description="BppU N-terminal" evidence="1">
    <location>
        <begin position="3"/>
        <end position="114"/>
    </location>
</feature>
<dbReference type="Proteomes" id="UP000732527">
    <property type="component" value="Unassembled WGS sequence"/>
</dbReference>
<evidence type="ECO:0000313" key="2">
    <source>
        <dbReference type="EMBL" id="HJE49227.1"/>
    </source>
</evidence>
<evidence type="ECO:0000259" key="1">
    <source>
        <dbReference type="Pfam" id="PF10651"/>
    </source>
</evidence>
<dbReference type="InterPro" id="IPR018913">
    <property type="entry name" value="BppU_N"/>
</dbReference>
<reference evidence="2" key="2">
    <citation type="submission" date="2021-09" db="EMBL/GenBank/DDBJ databases">
        <authorList>
            <person name="Gilroy R."/>
        </authorList>
    </citation>
    <scope>NUCLEOTIDE SEQUENCE</scope>
    <source>
        <strain evidence="2">CHK192-2623</strain>
    </source>
</reference>
<organism evidence="2 3">
    <name type="scientific">Lactobacillus johnsonii</name>
    <dbReference type="NCBI Taxonomy" id="33959"/>
    <lineage>
        <taxon>Bacteria</taxon>
        <taxon>Bacillati</taxon>
        <taxon>Bacillota</taxon>
        <taxon>Bacilli</taxon>
        <taxon>Lactobacillales</taxon>
        <taxon>Lactobacillaceae</taxon>
        <taxon>Lactobacillus</taxon>
    </lineage>
</organism>
<dbReference type="Gene3D" id="2.60.40.3350">
    <property type="match status" value="1"/>
</dbReference>
<sequence length="129" mass="14154">MADLILSTNKAYSNAELIRIRQDDYGQTITALITDKTNSPLDLSKSDLTLNVKNWNGEIISDLAKGDASGNVTYTINKNVALATGSAWFEIKNDNKNKTSTQAFWLEVMEAGEQIVEMADLFSSSTTVN</sequence>
<dbReference type="Pfam" id="PF10651">
    <property type="entry name" value="BppU_N"/>
    <property type="match status" value="1"/>
</dbReference>
<comment type="caution">
    <text evidence="2">The sequence shown here is derived from an EMBL/GenBank/DDBJ whole genome shotgun (WGS) entry which is preliminary data.</text>
</comment>
<gene>
    <name evidence="2" type="ORF">K8V69_03470</name>
</gene>
<evidence type="ECO:0000313" key="3">
    <source>
        <dbReference type="Proteomes" id="UP000732527"/>
    </source>
</evidence>
<name>A0A921EJQ4_LACJH</name>
<dbReference type="EMBL" id="DYYQ01000017">
    <property type="protein sequence ID" value="HJE49227.1"/>
    <property type="molecule type" value="Genomic_DNA"/>
</dbReference>
<accession>A0A921EJQ4</accession>
<dbReference type="AlphaFoldDB" id="A0A921EJQ4"/>